<comment type="caution">
    <text evidence="1">The sequence shown here is derived from an EMBL/GenBank/DDBJ whole genome shotgun (WGS) entry which is preliminary data.</text>
</comment>
<keyword evidence="2" id="KW-1185">Reference proteome</keyword>
<dbReference type="RefSeq" id="WP_221437786.1">
    <property type="nucleotide sequence ID" value="NZ_JACHMK010000001.1"/>
</dbReference>
<dbReference type="Proteomes" id="UP000617426">
    <property type="component" value="Unassembled WGS sequence"/>
</dbReference>
<evidence type="ECO:0000313" key="2">
    <source>
        <dbReference type="Proteomes" id="UP000617426"/>
    </source>
</evidence>
<dbReference type="EMBL" id="JACHMK010000001">
    <property type="protein sequence ID" value="MBB6333586.1"/>
    <property type="molecule type" value="Genomic_DNA"/>
</dbReference>
<organism evidence="1 2">
    <name type="scientific">Schaalia hyovaginalis</name>
    <dbReference type="NCBI Taxonomy" id="29316"/>
    <lineage>
        <taxon>Bacteria</taxon>
        <taxon>Bacillati</taxon>
        <taxon>Actinomycetota</taxon>
        <taxon>Actinomycetes</taxon>
        <taxon>Actinomycetales</taxon>
        <taxon>Actinomycetaceae</taxon>
        <taxon>Schaalia</taxon>
    </lineage>
</organism>
<accession>A0A923E4N7</accession>
<gene>
    <name evidence="1" type="ORF">HD592_000151</name>
</gene>
<reference evidence="1" key="1">
    <citation type="submission" date="2020-08" db="EMBL/GenBank/DDBJ databases">
        <title>Sequencing the genomes of 1000 actinobacteria strains.</title>
        <authorList>
            <person name="Klenk H.-P."/>
        </authorList>
    </citation>
    <scope>NUCLEOTIDE SEQUENCE</scope>
    <source>
        <strain evidence="1">DSM 10695</strain>
    </source>
</reference>
<proteinExistence type="predicted"/>
<sequence>MDRHHRICPAEEGGDLRFQVFERVAMLREDNDLAGFASPARSEKLLVKNRAEFDPLLVIVSVSDLTSKSDEFGKDRNFSL</sequence>
<evidence type="ECO:0000313" key="1">
    <source>
        <dbReference type="EMBL" id="MBB6333586.1"/>
    </source>
</evidence>
<name>A0A923E4N7_9ACTO</name>
<dbReference type="AlphaFoldDB" id="A0A923E4N7"/>
<protein>
    <submittedName>
        <fullName evidence="1">Uncharacterized protein</fullName>
    </submittedName>
</protein>